<evidence type="ECO:0000256" key="3">
    <source>
        <dbReference type="ARBA" id="ARBA00012756"/>
    </source>
</evidence>
<dbReference type="SUPFAM" id="SSF49303">
    <property type="entry name" value="beta-Galactosidase/glucuronidase domain"/>
    <property type="match status" value="2"/>
</dbReference>
<gene>
    <name evidence="10" type="ORF">SRIM_035945</name>
</gene>
<feature type="region of interest" description="Disordered" evidence="8">
    <location>
        <begin position="817"/>
        <end position="837"/>
    </location>
</feature>
<organism evidence="10 11">
    <name type="scientific">Streptomyces rimosus subsp. rimosus (strain ATCC 10970 / DSM 40260 / JCM 4667 / NRRL 2234)</name>
    <dbReference type="NCBI Taxonomy" id="1265868"/>
    <lineage>
        <taxon>Bacteria</taxon>
        <taxon>Bacillati</taxon>
        <taxon>Actinomycetota</taxon>
        <taxon>Actinomycetes</taxon>
        <taxon>Kitasatosporales</taxon>
        <taxon>Streptomycetaceae</taxon>
        <taxon>Streptomyces</taxon>
    </lineage>
</organism>
<reference evidence="10" key="3">
    <citation type="journal article" date="2021" name="bioRxiv">
        <title>Bilateral symmetry of linear streptomycete chromosomes.</title>
        <authorList>
            <person name="Algora-Gallardo L."/>
            <person name="Schniete J.K."/>
            <person name="Mark D.R."/>
            <person name="Hunter I.S."/>
            <person name="Herron P.R."/>
        </authorList>
    </citation>
    <scope>NUCLEOTIDE SEQUENCE</scope>
    <source>
        <strain evidence="10">ATCC 10970</strain>
    </source>
</reference>
<dbReference type="SUPFAM" id="SSF51445">
    <property type="entry name" value="(Trans)glycosidases"/>
    <property type="match status" value="1"/>
</dbReference>
<evidence type="ECO:0000256" key="8">
    <source>
        <dbReference type="SAM" id="MobiDB-lite"/>
    </source>
</evidence>
<dbReference type="AlphaFoldDB" id="A0A8A1V2D1"/>
<dbReference type="InterPro" id="IPR006103">
    <property type="entry name" value="Glyco_hydro_2_cat"/>
</dbReference>
<evidence type="ECO:0000259" key="9">
    <source>
        <dbReference type="SMART" id="SM01038"/>
    </source>
</evidence>
<feature type="domain" description="Beta galactosidase small chain/" evidence="9">
    <location>
        <begin position="843"/>
        <end position="1109"/>
    </location>
</feature>
<keyword evidence="6" id="KW-0326">Glycosidase</keyword>
<dbReference type="InterPro" id="IPR014718">
    <property type="entry name" value="GH-type_carb-bd"/>
</dbReference>
<name>A0A8A1V2D1_STRR1</name>
<dbReference type="GO" id="GO:0030246">
    <property type="term" value="F:carbohydrate binding"/>
    <property type="evidence" value="ECO:0007669"/>
    <property type="project" value="InterPro"/>
</dbReference>
<dbReference type="Pfam" id="PF02837">
    <property type="entry name" value="Glyco_hydro_2_N"/>
    <property type="match status" value="1"/>
</dbReference>
<evidence type="ECO:0000256" key="4">
    <source>
        <dbReference type="ARBA" id="ARBA00013303"/>
    </source>
</evidence>
<dbReference type="InterPro" id="IPR006101">
    <property type="entry name" value="Glyco_hydro_2"/>
</dbReference>
<dbReference type="Pfam" id="PF02929">
    <property type="entry name" value="Bgal_small_N"/>
    <property type="match status" value="1"/>
</dbReference>
<dbReference type="Gene3D" id="2.60.40.10">
    <property type="entry name" value="Immunoglobulins"/>
    <property type="match status" value="2"/>
</dbReference>
<feature type="compositionally biased region" description="Basic residues" evidence="8">
    <location>
        <begin position="19"/>
        <end position="36"/>
    </location>
</feature>
<dbReference type="GO" id="GO:0005990">
    <property type="term" value="P:lactose catabolic process"/>
    <property type="evidence" value="ECO:0007669"/>
    <property type="project" value="TreeGrafter"/>
</dbReference>
<evidence type="ECO:0000256" key="2">
    <source>
        <dbReference type="ARBA" id="ARBA00007401"/>
    </source>
</evidence>
<dbReference type="Pfam" id="PF02836">
    <property type="entry name" value="Glyco_hydro_2_C"/>
    <property type="match status" value="1"/>
</dbReference>
<reference evidence="10" key="1">
    <citation type="submission" date="2012-12" db="EMBL/GenBank/DDBJ databases">
        <authorList>
            <person name="Pethick F.E."/>
            <person name="MacFadyen A.C."/>
            <person name="Tang Z."/>
            <person name="Sangal V."/>
            <person name="Tze-Tze L."/>
            <person name="Chu J."/>
            <person name="Guo M."/>
            <person name="Kirby R."/>
            <person name="Hoskisson P.A."/>
            <person name="Herron P.R."/>
            <person name="Hunter I.S."/>
        </authorList>
    </citation>
    <scope>NUCLEOTIDE SEQUENCE</scope>
    <source>
        <strain evidence="10">ATCC 10970</strain>
    </source>
</reference>
<dbReference type="GO" id="GO:0004565">
    <property type="term" value="F:beta-galactosidase activity"/>
    <property type="evidence" value="ECO:0007669"/>
    <property type="project" value="UniProtKB-EC"/>
</dbReference>
<dbReference type="GO" id="GO:0009341">
    <property type="term" value="C:beta-galactosidase complex"/>
    <property type="evidence" value="ECO:0007669"/>
    <property type="project" value="InterPro"/>
</dbReference>
<dbReference type="InterPro" id="IPR013783">
    <property type="entry name" value="Ig-like_fold"/>
</dbReference>
<dbReference type="EMBL" id="CP048261">
    <property type="protein sequence ID" value="QST84844.1"/>
    <property type="molecule type" value="Genomic_DNA"/>
</dbReference>
<dbReference type="SUPFAM" id="SSF74650">
    <property type="entry name" value="Galactose mutarotase-like"/>
    <property type="match status" value="1"/>
</dbReference>
<evidence type="ECO:0000256" key="7">
    <source>
        <dbReference type="ARBA" id="ARBA00032230"/>
    </source>
</evidence>
<dbReference type="InterPro" id="IPR023232">
    <property type="entry name" value="Glyco_hydro_2_AS"/>
</dbReference>
<dbReference type="InterPro" id="IPR011013">
    <property type="entry name" value="Gal_mutarotase_sf_dom"/>
</dbReference>
<dbReference type="Pfam" id="PF16353">
    <property type="entry name" value="LacZ_4"/>
    <property type="match status" value="1"/>
</dbReference>
<comment type="catalytic activity">
    <reaction evidence="1">
        <text>Hydrolysis of terminal non-reducing beta-D-galactose residues in beta-D-galactosides.</text>
        <dbReference type="EC" id="3.2.1.23"/>
    </reaction>
</comment>
<evidence type="ECO:0000256" key="6">
    <source>
        <dbReference type="ARBA" id="ARBA00023295"/>
    </source>
</evidence>
<dbReference type="InterPro" id="IPR050347">
    <property type="entry name" value="Bact_Beta-galactosidase"/>
</dbReference>
<dbReference type="Gene3D" id="3.20.20.80">
    <property type="entry name" value="Glycosidases"/>
    <property type="match status" value="1"/>
</dbReference>
<evidence type="ECO:0000256" key="1">
    <source>
        <dbReference type="ARBA" id="ARBA00001412"/>
    </source>
</evidence>
<evidence type="ECO:0000313" key="11">
    <source>
        <dbReference type="Proteomes" id="UP000011074"/>
    </source>
</evidence>
<dbReference type="InterPro" id="IPR004199">
    <property type="entry name" value="B-gal_small/dom_5"/>
</dbReference>
<dbReference type="InterPro" id="IPR036156">
    <property type="entry name" value="Beta-gal/glucu_dom_sf"/>
</dbReference>
<sequence length="1112" mass="122858">MLPGCPGTADSHAGYGRSRSGRCRRARNGRVGRASRTRNGPVGPASPYPQQAAGPASPHRNRPAALIPPGPVRRHECGRSGQCTALHEHFTGQSFVCGRGAPPRVVRWRDPPRPCRAPQRGGPLPLPDAEHAGPRSAPDAEHPVSGSPHPLPYYEDPSPSSGCRPPRAWYARSDARRMSLHGAWRFRLSPTARGADTTFARPDFDDADWDDLRVPGHWVLAGHGAPVYTNTRYPFPVDPPHLPDENPTGDHRHAFDLPAGWEPGPALLRFEGVESCARVWLNGQEVGHFKGSRLPHEFEVGHLLRARRNVLAVRVHQWSSGSYLEDQDQWWLPGVFREVTLHHRPAGSVADHFVHASYDHRTGLGTLRVECDPAGRVTVAELGLDLATGQSATVPVTPWTAETPRLYDAELRTPGERVPLRVGFRTVRVQDGLLTVNGRRVLFRGVNRHEFDPRYGRALGPEAMRRDLLLMKRHNVNAVRTSHYPPHPAFLDLCDELGLWVVEECDLETHGFGQQEWRGNPVDDDAWTPALLDRARRMVERDKNHPSVIMWSLGNECGTGRGLSAMAAWMRERDPSRPLHYEGDPSCADTDVYSRMYADHAEVARIGRREEEPLADPAADARRRQLPFLLCEYAHAMGNGPGGLSEYQRLFETYERCQGGFVWEWIDHGLRKRTPYGETFFAYGGDFGEELHDGNFVCDGLVLPDRVPSPGLAEFKKVVEPVRIGAGLPRAVRIGNLHDFADLSHLAFRWSYEAEGDVLAEGPLTVPPLAPGASAEVALPPKPAGRRGREALWTVRALLAADTPWAAADHEVAWGQLPAAPATPPPVPRSAGPRPRHGEGNLILLGPGAFDATTGVLRYLDGVQLEGPRLDVWRAPTDNDEGAPWQPGPRPAEQWRRVGLHRMRHRVATVECGRDTLTVRTRVASAGSGLALDADYRWSADGGRLRLEVSVRPYGDWPCPLPRLGVRMGLCGSLMTARWYGGGPGEAYPDTRAAARTGLWSMPVDALQTPYVRPQENGARIGTRWVELARSDGSGLRVEGEPEFWFTARRWTSEQLDAARHTTDLTPGDRVWLHLDHAQHGIGSLSCGPGVLPEYALTVAPARFVLVLRTVR</sequence>
<dbReference type="Proteomes" id="UP000011074">
    <property type="component" value="Chromosome"/>
</dbReference>
<comment type="similarity">
    <text evidence="2">Belongs to the glycosyl hydrolase 2 family.</text>
</comment>
<dbReference type="InterPro" id="IPR006104">
    <property type="entry name" value="Glyco_hydro_2_N"/>
</dbReference>
<protein>
    <recommendedName>
        <fullName evidence="4">Beta-galactosidase</fullName>
        <ecNumber evidence="3">3.2.1.23</ecNumber>
    </recommendedName>
    <alternativeName>
        <fullName evidence="7">Lactase</fullName>
    </alternativeName>
</protein>
<feature type="compositionally biased region" description="Basic and acidic residues" evidence="8">
    <location>
        <begin position="128"/>
        <end position="142"/>
    </location>
</feature>
<dbReference type="SUPFAM" id="SSF49785">
    <property type="entry name" value="Galactose-binding domain-like"/>
    <property type="match status" value="1"/>
</dbReference>
<dbReference type="PROSITE" id="PS00608">
    <property type="entry name" value="GLYCOSYL_HYDROL_F2_2"/>
    <property type="match status" value="1"/>
</dbReference>
<dbReference type="SMART" id="SM01038">
    <property type="entry name" value="Bgal_small_N"/>
    <property type="match status" value="1"/>
</dbReference>
<dbReference type="InterPro" id="IPR032312">
    <property type="entry name" value="LacZ_4"/>
</dbReference>
<dbReference type="InterPro" id="IPR023230">
    <property type="entry name" value="Glyco_hydro_2_CS"/>
</dbReference>
<evidence type="ECO:0000313" key="10">
    <source>
        <dbReference type="EMBL" id="QST84844.1"/>
    </source>
</evidence>
<dbReference type="PROSITE" id="PS00719">
    <property type="entry name" value="GLYCOSYL_HYDROL_F2_1"/>
    <property type="match status" value="1"/>
</dbReference>
<dbReference type="PANTHER" id="PTHR46323:SF2">
    <property type="entry name" value="BETA-GALACTOSIDASE"/>
    <property type="match status" value="1"/>
</dbReference>
<accession>A0A8A1V2D1</accession>
<dbReference type="Gene3D" id="2.60.120.260">
    <property type="entry name" value="Galactose-binding domain-like"/>
    <property type="match status" value="1"/>
</dbReference>
<dbReference type="PRINTS" id="PR00132">
    <property type="entry name" value="GLHYDRLASE2"/>
</dbReference>
<reference evidence="10" key="2">
    <citation type="submission" date="2020-01" db="EMBL/GenBank/DDBJ databases">
        <authorList>
            <person name="Algora L."/>
            <person name="Schniete J.K."/>
            <person name="MacFadyen A."/>
            <person name="Hoskisson P.A."/>
            <person name="Hunter I.S."/>
            <person name="Herron P.R."/>
        </authorList>
    </citation>
    <scope>NUCLEOTIDE SEQUENCE</scope>
    <source>
        <strain evidence="10">ATCC 10970</strain>
    </source>
</reference>
<evidence type="ECO:0000256" key="5">
    <source>
        <dbReference type="ARBA" id="ARBA00022801"/>
    </source>
</evidence>
<feature type="region of interest" description="Disordered" evidence="8">
    <location>
        <begin position="1"/>
        <end position="78"/>
    </location>
</feature>
<keyword evidence="5" id="KW-0378">Hydrolase</keyword>
<dbReference type="InterPro" id="IPR017853">
    <property type="entry name" value="GH"/>
</dbReference>
<dbReference type="Gene3D" id="2.70.98.10">
    <property type="match status" value="1"/>
</dbReference>
<dbReference type="EC" id="3.2.1.23" evidence="3"/>
<feature type="region of interest" description="Disordered" evidence="8">
    <location>
        <begin position="106"/>
        <end position="165"/>
    </location>
</feature>
<dbReference type="InterPro" id="IPR008979">
    <property type="entry name" value="Galactose-bd-like_sf"/>
</dbReference>
<proteinExistence type="inferred from homology"/>
<dbReference type="PANTHER" id="PTHR46323">
    <property type="entry name" value="BETA-GALACTOSIDASE"/>
    <property type="match status" value="1"/>
</dbReference>